<comment type="caution">
    <text evidence="1">The sequence shown here is derived from an EMBL/GenBank/DDBJ whole genome shotgun (WGS) entry which is preliminary data.</text>
</comment>
<accession>A0A1F7F3F1</accession>
<dbReference type="Proteomes" id="UP000179243">
    <property type="component" value="Unassembled WGS sequence"/>
</dbReference>
<gene>
    <name evidence="1" type="ORF">A2519_20260</name>
</gene>
<organism evidence="1 2">
    <name type="scientific">Candidatus Raymondbacteria bacterium RIFOXYD12_FULL_49_13</name>
    <dbReference type="NCBI Taxonomy" id="1817890"/>
    <lineage>
        <taxon>Bacteria</taxon>
        <taxon>Raymondiibacteriota</taxon>
    </lineage>
</organism>
<protein>
    <recommendedName>
        <fullName evidence="3">Outer membrane protein beta-barrel domain-containing protein</fullName>
    </recommendedName>
</protein>
<sequence length="182" mass="19961">MQDARTISPDSVQIYVNFSKHMASADSNYFFNSPVGCELGMRKSWVNRVEVTIAYATPIGLALAGRYLIFGQSGALASSIGIKSGINAIEGPDKQTTVVFDTSVPLYISYYPASWLAITGVPMYSLKTFTLDSGKWMHSLVGANINLKVGGRFGFFVEGGYFRDIKLKESVRQLSGALFFRL</sequence>
<dbReference type="AlphaFoldDB" id="A0A1F7F3F1"/>
<evidence type="ECO:0000313" key="1">
    <source>
        <dbReference type="EMBL" id="OGK01093.1"/>
    </source>
</evidence>
<evidence type="ECO:0008006" key="3">
    <source>
        <dbReference type="Google" id="ProtNLM"/>
    </source>
</evidence>
<name>A0A1F7F3F1_UNCRA</name>
<evidence type="ECO:0000313" key="2">
    <source>
        <dbReference type="Proteomes" id="UP000179243"/>
    </source>
</evidence>
<dbReference type="EMBL" id="MFYX01000133">
    <property type="protein sequence ID" value="OGK01093.1"/>
    <property type="molecule type" value="Genomic_DNA"/>
</dbReference>
<proteinExistence type="predicted"/>
<reference evidence="1 2" key="1">
    <citation type="journal article" date="2016" name="Nat. Commun.">
        <title>Thousands of microbial genomes shed light on interconnected biogeochemical processes in an aquifer system.</title>
        <authorList>
            <person name="Anantharaman K."/>
            <person name="Brown C.T."/>
            <person name="Hug L.A."/>
            <person name="Sharon I."/>
            <person name="Castelle C.J."/>
            <person name="Probst A.J."/>
            <person name="Thomas B.C."/>
            <person name="Singh A."/>
            <person name="Wilkins M.J."/>
            <person name="Karaoz U."/>
            <person name="Brodie E.L."/>
            <person name="Williams K.H."/>
            <person name="Hubbard S.S."/>
            <person name="Banfield J.F."/>
        </authorList>
    </citation>
    <scope>NUCLEOTIDE SEQUENCE [LARGE SCALE GENOMIC DNA]</scope>
</reference>